<accession>A0ABT2Z357</accession>
<evidence type="ECO:0000259" key="1">
    <source>
        <dbReference type="Pfam" id="PF11329"/>
    </source>
</evidence>
<organism evidence="2 3">
    <name type="scientific">Albidovulum sediminicola</name>
    <dbReference type="NCBI Taxonomy" id="2984331"/>
    <lineage>
        <taxon>Bacteria</taxon>
        <taxon>Pseudomonadati</taxon>
        <taxon>Pseudomonadota</taxon>
        <taxon>Alphaproteobacteria</taxon>
        <taxon>Rhodobacterales</taxon>
        <taxon>Paracoccaceae</taxon>
        <taxon>Albidovulum</taxon>
    </lineage>
</organism>
<comment type="caution">
    <text evidence="2">The sequence shown here is derived from an EMBL/GenBank/DDBJ whole genome shotgun (WGS) entry which is preliminary data.</text>
</comment>
<protein>
    <submittedName>
        <fullName evidence="2">DUF3131 domain-containing protein</fullName>
    </submittedName>
</protein>
<evidence type="ECO:0000313" key="3">
    <source>
        <dbReference type="Proteomes" id="UP001652503"/>
    </source>
</evidence>
<dbReference type="InterPro" id="IPR021478">
    <property type="entry name" value="DUF3131"/>
</dbReference>
<dbReference type="InterPro" id="IPR006311">
    <property type="entry name" value="TAT_signal"/>
</dbReference>
<gene>
    <name evidence="2" type="ORF">OE647_12480</name>
</gene>
<sequence length="844" mass="89609">MDIDRRTLLRWSLPGIAAPFLGRPARAESAPAPLFVLIEGIGPATTSATLEAVLEPLLVASVPVALVLPMGAGSEGALPEDAGTLVRHLVTRFPELVEPVPEIPGLAGQSTYFRRRTASEALASLRQLLAPGPVSPPPLSVATKGVGTANLDALRALGVRQVIDTGTGPGGATTSTGCAMRMICMSGAARLDLTGTQDCGRWTTRALATKDAVAMVIDVSGAEGIPVQDLRRRSEEVVGAIAQAVQANRRFVSLPRDQIGWFAAAQPRRIALLLIRPTPGDAAAGQAFEAMQGALGARGLAFSVAGRPWEGDGPDACLALDGADAAKALPWFKAANEAGVSCALGAVAGALPPDLALGLDLLIGPGAWPAFDGDGPLRTGTLTLTDALSEGNATQARDLILTLDKTAYATEEARQATLAQLDGLVDAGGAVLGDLPDHMAATQEPDRLFAILRDTERAPPAPDPQGDLSREELLADARLAWQFFEKYSNAASGLCIATAHESDGTTYLHQELTMWDLASLLAALMAAQELGLIGDDDYAARTARIVAAIPTARISARRLPAAVVSVRSGAALSNDFNACDTGRLLSVLREVDAHPLTRGLAAEAVGRWDLDAIIPGGRANSVIKGRFVDQSETHCSHYTARAFFHWGFPVQSPYMIAEDGPVADRRMRLMERVRAIGPFGAEPLLLEGVEMPFSEPSAFLADLLLDRQRRGYEATGDLICVSEAPLDRAPWFMYQGLSLATPDHPWVVQTLDSGSEWQDESFWRAVRLVNTKAAYLWAATRPGAFSFRLARHVRDRARIEGAGFCPGVFSATGEPMNGYVDVNTNGIMLQAISYILRGRKPRFD</sequence>
<evidence type="ECO:0000313" key="2">
    <source>
        <dbReference type="EMBL" id="MCV2865541.1"/>
    </source>
</evidence>
<proteinExistence type="predicted"/>
<dbReference type="PROSITE" id="PS51318">
    <property type="entry name" value="TAT"/>
    <property type="match status" value="1"/>
</dbReference>
<dbReference type="EMBL" id="JAOWLA010000011">
    <property type="protein sequence ID" value="MCV2865541.1"/>
    <property type="molecule type" value="Genomic_DNA"/>
</dbReference>
<dbReference type="Gene3D" id="1.50.10.140">
    <property type="match status" value="1"/>
</dbReference>
<reference evidence="2 3" key="1">
    <citation type="submission" date="2022-10" db="EMBL/GenBank/DDBJ databases">
        <title>Defluviimonas sp. nov., isolated from ocean surface water.</title>
        <authorList>
            <person name="He W."/>
            <person name="Wang L."/>
            <person name="Zhang D.-F."/>
        </authorList>
    </citation>
    <scope>NUCLEOTIDE SEQUENCE [LARGE SCALE GENOMIC DNA]</scope>
    <source>
        <strain evidence="2 3">WL0075</strain>
    </source>
</reference>
<dbReference type="Pfam" id="PF11329">
    <property type="entry name" value="DUF3131"/>
    <property type="match status" value="1"/>
</dbReference>
<keyword evidence="3" id="KW-1185">Reference proteome</keyword>
<dbReference type="Proteomes" id="UP001652503">
    <property type="component" value="Unassembled WGS sequence"/>
</dbReference>
<name>A0ABT2Z357_9RHOB</name>
<feature type="domain" description="DUF3131" evidence="1">
    <location>
        <begin position="476"/>
        <end position="837"/>
    </location>
</feature>
<dbReference type="RefSeq" id="WP_263722065.1">
    <property type="nucleotide sequence ID" value="NZ_JAOWLA010000011.1"/>
</dbReference>